<reference evidence="1 2" key="1">
    <citation type="submission" date="2017-07" db="EMBL/GenBank/DDBJ databases">
        <title>Phylogenetic study on the rhizospheric bacterium Ochrobactrum sp. A44.</title>
        <authorList>
            <person name="Krzyzanowska D.M."/>
            <person name="Ossowicki A."/>
            <person name="Rajewska M."/>
            <person name="Maciag T."/>
            <person name="Kaczynski Z."/>
            <person name="Czerwicka M."/>
            <person name="Jafra S."/>
        </authorList>
    </citation>
    <scope>NUCLEOTIDE SEQUENCE [LARGE SCALE GENOMIC DNA]</scope>
    <source>
        <strain evidence="1 2">CCUG 30717</strain>
    </source>
</reference>
<sequence length="46" mass="5106">MIDKTCVRVHQHGATGKRGQDDGCVAFSQVKSTQLLMQKAVRSIFE</sequence>
<comment type="caution">
    <text evidence="1">The sequence shown here is derived from an EMBL/GenBank/DDBJ whole genome shotgun (WGS) entry which is preliminary data.</text>
</comment>
<organism evidence="1 2">
    <name type="scientific">Brucella pseudogrignonensis</name>
    <dbReference type="NCBI Taxonomy" id="419475"/>
    <lineage>
        <taxon>Bacteria</taxon>
        <taxon>Pseudomonadati</taxon>
        <taxon>Pseudomonadota</taxon>
        <taxon>Alphaproteobacteria</taxon>
        <taxon>Hyphomicrobiales</taxon>
        <taxon>Brucellaceae</taxon>
        <taxon>Brucella/Ochrobactrum group</taxon>
        <taxon>Brucella</taxon>
    </lineage>
</organism>
<protein>
    <submittedName>
        <fullName evidence="1">Putative transposase domain protein</fullName>
    </submittedName>
</protein>
<evidence type="ECO:0000313" key="2">
    <source>
        <dbReference type="Proteomes" id="UP000216188"/>
    </source>
</evidence>
<proteinExistence type="predicted"/>
<gene>
    <name evidence="1" type="ORF">CEV34_4034</name>
</gene>
<accession>A0A256G8B0</accession>
<dbReference type="AlphaFoldDB" id="A0A256G8B0"/>
<evidence type="ECO:0000313" key="1">
    <source>
        <dbReference type="EMBL" id="OYR23288.1"/>
    </source>
</evidence>
<dbReference type="Proteomes" id="UP000216188">
    <property type="component" value="Unassembled WGS sequence"/>
</dbReference>
<name>A0A256G8B0_9HYPH</name>
<dbReference type="EMBL" id="NNRM01000041">
    <property type="protein sequence ID" value="OYR23288.1"/>
    <property type="molecule type" value="Genomic_DNA"/>
</dbReference>
<keyword evidence="2" id="KW-1185">Reference proteome</keyword>